<feature type="transmembrane region" description="Helical" evidence="7">
    <location>
        <begin position="50"/>
        <end position="70"/>
    </location>
</feature>
<name>A0AAU0UKE0_9FIRM</name>
<evidence type="ECO:0000259" key="8">
    <source>
        <dbReference type="Pfam" id="PF00892"/>
    </source>
</evidence>
<feature type="domain" description="EamA" evidence="8">
    <location>
        <begin position="26"/>
        <end position="154"/>
    </location>
</feature>
<dbReference type="InterPro" id="IPR037185">
    <property type="entry name" value="EmrE-like"/>
</dbReference>
<dbReference type="Pfam" id="PF00892">
    <property type="entry name" value="EamA"/>
    <property type="match status" value="2"/>
</dbReference>
<feature type="transmembrane region" description="Helical" evidence="7">
    <location>
        <begin position="111"/>
        <end position="130"/>
    </location>
</feature>
<protein>
    <submittedName>
        <fullName evidence="9">DMT family transporter</fullName>
    </submittedName>
</protein>
<feature type="transmembrane region" description="Helical" evidence="7">
    <location>
        <begin position="232"/>
        <end position="251"/>
    </location>
</feature>
<evidence type="ECO:0000256" key="6">
    <source>
        <dbReference type="ARBA" id="ARBA00023136"/>
    </source>
</evidence>
<comment type="subcellular location">
    <subcellularLocation>
        <location evidence="1">Cell membrane</location>
        <topology evidence="1">Multi-pass membrane protein</topology>
    </subcellularLocation>
</comment>
<feature type="transmembrane region" description="Helical" evidence="7">
    <location>
        <begin position="137"/>
        <end position="155"/>
    </location>
</feature>
<dbReference type="RefSeq" id="WP_366923578.1">
    <property type="nucleotide sequence ID" value="NZ_CP121694.1"/>
</dbReference>
<proteinExistence type="inferred from homology"/>
<dbReference type="EMBL" id="CP121694">
    <property type="protein sequence ID" value="WRO20692.1"/>
    <property type="molecule type" value="Genomic_DNA"/>
</dbReference>
<feature type="transmembrane region" description="Helical" evidence="7">
    <location>
        <begin position="21"/>
        <end position="44"/>
    </location>
</feature>
<evidence type="ECO:0000313" key="9">
    <source>
        <dbReference type="EMBL" id="WRO20692.1"/>
    </source>
</evidence>
<feature type="transmembrane region" description="Helical" evidence="7">
    <location>
        <begin position="288"/>
        <end position="305"/>
    </location>
</feature>
<evidence type="ECO:0000256" key="3">
    <source>
        <dbReference type="ARBA" id="ARBA00022475"/>
    </source>
</evidence>
<keyword evidence="5 7" id="KW-1133">Transmembrane helix</keyword>
<keyword evidence="10" id="KW-1185">Reference proteome</keyword>
<dbReference type="Gene3D" id="1.10.3730.20">
    <property type="match status" value="1"/>
</dbReference>
<dbReference type="InterPro" id="IPR051258">
    <property type="entry name" value="Diverse_Substrate_Transporter"/>
</dbReference>
<dbReference type="InterPro" id="IPR000620">
    <property type="entry name" value="EamA_dom"/>
</dbReference>
<evidence type="ECO:0000313" key="10">
    <source>
        <dbReference type="Proteomes" id="UP001329915"/>
    </source>
</evidence>
<comment type="similarity">
    <text evidence="2">Belongs to the EamA transporter family.</text>
</comment>
<feature type="transmembrane region" description="Helical" evidence="7">
    <location>
        <begin position="198"/>
        <end position="217"/>
    </location>
</feature>
<gene>
    <name evidence="9" type="ORF">MFMK1_000481</name>
</gene>
<dbReference type="PANTHER" id="PTHR42920:SF11">
    <property type="entry name" value="INNER MEMBRANE PROTEIN YTFF"/>
    <property type="match status" value="1"/>
</dbReference>
<dbReference type="AlphaFoldDB" id="A0AAU0UKE0"/>
<dbReference type="Proteomes" id="UP001329915">
    <property type="component" value="Chromosome"/>
</dbReference>
<feature type="domain" description="EamA" evidence="8">
    <location>
        <begin position="169"/>
        <end position="305"/>
    </location>
</feature>
<accession>A0AAU0UKE0</accession>
<evidence type="ECO:0000256" key="4">
    <source>
        <dbReference type="ARBA" id="ARBA00022692"/>
    </source>
</evidence>
<evidence type="ECO:0000256" key="7">
    <source>
        <dbReference type="SAM" id="Phobius"/>
    </source>
</evidence>
<organism evidence="9 10">
    <name type="scientific">Metallumcola ferriviriculae</name>
    <dbReference type="NCBI Taxonomy" id="3039180"/>
    <lineage>
        <taxon>Bacteria</taxon>
        <taxon>Bacillati</taxon>
        <taxon>Bacillota</taxon>
        <taxon>Clostridia</taxon>
        <taxon>Neomoorellales</taxon>
        <taxon>Desulfitibacteraceae</taxon>
        <taxon>Metallumcola</taxon>
    </lineage>
</organism>
<sequence>MSTGQVKIEQNSKMLPGPGPLVWAALLFTVFSWGSSFAVAKYAMNQLTPISLATLRFLLASVFFMPLLASGGRWKQVDAKDVPKMVGLAFLGITSYFWVQYAGVSRTTATNASLLITTAPVFVTILSAVIYREKITLKVFLGIAIAFSGSTLIITGGKSLSLLNHQYLIGNGLMVFNAFCWALFTIAGKQLMKKYDPVLLTGYITIVGTALFIPLAVRDGLPGQLSGIGVDGWAAIVFLGVFCSVGGYLGWNYALSKLSTSTTAVFLYIQPLITALMAALLLNERITFIIILGGILIVYGVLILTRK</sequence>
<dbReference type="SUPFAM" id="SSF103481">
    <property type="entry name" value="Multidrug resistance efflux transporter EmrE"/>
    <property type="match status" value="2"/>
</dbReference>
<feature type="transmembrane region" description="Helical" evidence="7">
    <location>
        <begin position="263"/>
        <end position="282"/>
    </location>
</feature>
<keyword evidence="3" id="KW-1003">Cell membrane</keyword>
<dbReference type="GO" id="GO:0005886">
    <property type="term" value="C:plasma membrane"/>
    <property type="evidence" value="ECO:0007669"/>
    <property type="project" value="UniProtKB-SubCell"/>
</dbReference>
<evidence type="ECO:0000256" key="2">
    <source>
        <dbReference type="ARBA" id="ARBA00007362"/>
    </source>
</evidence>
<evidence type="ECO:0000256" key="1">
    <source>
        <dbReference type="ARBA" id="ARBA00004651"/>
    </source>
</evidence>
<keyword evidence="6 7" id="KW-0472">Membrane</keyword>
<feature type="transmembrane region" description="Helical" evidence="7">
    <location>
        <begin position="82"/>
        <end position="99"/>
    </location>
</feature>
<feature type="transmembrane region" description="Helical" evidence="7">
    <location>
        <begin position="167"/>
        <end position="186"/>
    </location>
</feature>
<reference evidence="9 10" key="1">
    <citation type="submission" date="2023-04" db="EMBL/GenBank/DDBJ databases">
        <authorList>
            <person name="Hsu D."/>
        </authorList>
    </citation>
    <scope>NUCLEOTIDE SEQUENCE [LARGE SCALE GENOMIC DNA]</scope>
    <source>
        <strain evidence="9 10">MK1</strain>
    </source>
</reference>
<evidence type="ECO:0000256" key="5">
    <source>
        <dbReference type="ARBA" id="ARBA00022989"/>
    </source>
</evidence>
<dbReference type="KEGG" id="dbc:MFMK1_000481"/>
<dbReference type="PANTHER" id="PTHR42920">
    <property type="entry name" value="OS03G0707200 PROTEIN-RELATED"/>
    <property type="match status" value="1"/>
</dbReference>
<keyword evidence="4 7" id="KW-0812">Transmembrane</keyword>